<dbReference type="NCBIfam" id="TIGR01167">
    <property type="entry name" value="LPXTG_anchor"/>
    <property type="match status" value="1"/>
</dbReference>
<proteinExistence type="predicted"/>
<organism evidence="3 4">
    <name type="scientific">Candidatus Eisenbergiella merdipullorum</name>
    <dbReference type="NCBI Taxonomy" id="2838553"/>
    <lineage>
        <taxon>Bacteria</taxon>
        <taxon>Bacillati</taxon>
        <taxon>Bacillota</taxon>
        <taxon>Clostridia</taxon>
        <taxon>Lachnospirales</taxon>
        <taxon>Lachnospiraceae</taxon>
        <taxon>Eisenbergiella</taxon>
    </lineage>
</organism>
<keyword evidence="1" id="KW-0472">Membrane</keyword>
<accession>A0A9D2I4L1</accession>
<evidence type="ECO:0000259" key="2">
    <source>
        <dbReference type="Pfam" id="PF24547"/>
    </source>
</evidence>
<feature type="transmembrane region" description="Helical" evidence="1">
    <location>
        <begin position="34"/>
        <end position="54"/>
    </location>
</feature>
<sequence length="383" mass="41704">MIEAAKAANIETKNQEKERKNVMSLKHNKYFRRIAAALMAGTMMVSMFGMTAFAEDGDIGAGKGNNVLVKKTLEKGINVPTPDTSFTFTVTKGDKDAKGEKGISDAILNGGTVTIDFEPSTDEDILAKNKVVMTSNEGFSFNADKFDQAGIYHYIVAEASGTYDGMTYDGVSRDLYVYVENVMDEDGNPTGDLQIAGYEMWNGSAKSDGFTNKYITEGSEDGKESLRITKEVTGKMGDLNREFEFTIAVSDNDENATENYYMVVTNKKGGTHTTSYTLTDGISQGFVLADGDSAVVYGLSAEDTYTVTETTEDSNYTTTVNGEEKKKLEDAKASTVPVVNFINTNTNGVPETGIVMNIAPYILMVVLAGGLAFLFLRRRKNNF</sequence>
<reference evidence="3" key="1">
    <citation type="journal article" date="2021" name="PeerJ">
        <title>Extensive microbial diversity within the chicken gut microbiome revealed by metagenomics and culture.</title>
        <authorList>
            <person name="Gilroy R."/>
            <person name="Ravi A."/>
            <person name="Getino M."/>
            <person name="Pursley I."/>
            <person name="Horton D.L."/>
            <person name="Alikhan N.F."/>
            <person name="Baker D."/>
            <person name="Gharbi K."/>
            <person name="Hall N."/>
            <person name="Watson M."/>
            <person name="Adriaenssens E.M."/>
            <person name="Foster-Nyarko E."/>
            <person name="Jarju S."/>
            <person name="Secka A."/>
            <person name="Antonio M."/>
            <person name="Oren A."/>
            <person name="Chaudhuri R.R."/>
            <person name="La Ragione R."/>
            <person name="Hildebrand F."/>
            <person name="Pallen M.J."/>
        </authorList>
    </citation>
    <scope>NUCLEOTIDE SEQUENCE</scope>
    <source>
        <strain evidence="3">CHK179-7159</strain>
    </source>
</reference>
<dbReference type="EMBL" id="DWYY01000045">
    <property type="protein sequence ID" value="HJA92245.1"/>
    <property type="molecule type" value="Genomic_DNA"/>
</dbReference>
<keyword evidence="1" id="KW-1133">Transmembrane helix</keyword>
<dbReference type="Gene3D" id="2.60.40.3050">
    <property type="match status" value="1"/>
</dbReference>
<name>A0A9D2I4L1_9FIRM</name>
<dbReference type="Gene3D" id="2.60.40.1140">
    <property type="entry name" value="Collagen-binding surface protein Cna, B-type domain"/>
    <property type="match status" value="1"/>
</dbReference>
<dbReference type="InterPro" id="IPR055382">
    <property type="entry name" value="DUF7601"/>
</dbReference>
<evidence type="ECO:0000256" key="1">
    <source>
        <dbReference type="SAM" id="Phobius"/>
    </source>
</evidence>
<dbReference type="Proteomes" id="UP000886858">
    <property type="component" value="Unassembled WGS sequence"/>
</dbReference>
<reference evidence="3" key="2">
    <citation type="submission" date="2021-04" db="EMBL/GenBank/DDBJ databases">
        <authorList>
            <person name="Gilroy R."/>
        </authorList>
    </citation>
    <scope>NUCLEOTIDE SEQUENCE</scope>
    <source>
        <strain evidence="3">CHK179-7159</strain>
    </source>
</reference>
<dbReference type="Pfam" id="PF24547">
    <property type="entry name" value="DUF7601"/>
    <property type="match status" value="1"/>
</dbReference>
<dbReference type="InterPro" id="IPR038174">
    <property type="entry name" value="Strep_pil_link_sf"/>
</dbReference>
<feature type="transmembrane region" description="Helical" evidence="1">
    <location>
        <begin position="358"/>
        <end position="376"/>
    </location>
</feature>
<evidence type="ECO:0000313" key="4">
    <source>
        <dbReference type="Proteomes" id="UP000886858"/>
    </source>
</evidence>
<gene>
    <name evidence="3" type="ORF">H9717_03890</name>
</gene>
<protein>
    <submittedName>
        <fullName evidence="3">LPXTG cell wall anchor domain-containing protein</fullName>
    </submittedName>
</protein>
<evidence type="ECO:0000313" key="3">
    <source>
        <dbReference type="EMBL" id="HJA92245.1"/>
    </source>
</evidence>
<dbReference type="AlphaFoldDB" id="A0A9D2I4L1"/>
<keyword evidence="1" id="KW-0812">Transmembrane</keyword>
<comment type="caution">
    <text evidence="3">The sequence shown here is derived from an EMBL/GenBank/DDBJ whole genome shotgun (WGS) entry which is preliminary data.</text>
</comment>
<feature type="domain" description="DUF7601" evidence="2">
    <location>
        <begin position="225"/>
        <end position="343"/>
    </location>
</feature>